<gene>
    <name evidence="3" type="ORF">D0T12_20615</name>
</gene>
<feature type="compositionally biased region" description="Basic and acidic residues" evidence="1">
    <location>
        <begin position="1"/>
        <end position="11"/>
    </location>
</feature>
<comment type="caution">
    <text evidence="3">The sequence shown here is derived from an EMBL/GenBank/DDBJ whole genome shotgun (WGS) entry which is preliminary data.</text>
</comment>
<accession>A0A372GDK3</accession>
<evidence type="ECO:0000259" key="2">
    <source>
        <dbReference type="Pfam" id="PF15644"/>
    </source>
</evidence>
<evidence type="ECO:0000313" key="4">
    <source>
        <dbReference type="Proteomes" id="UP000262882"/>
    </source>
</evidence>
<dbReference type="EMBL" id="QVNQ01000006">
    <property type="protein sequence ID" value="RFS83454.1"/>
    <property type="molecule type" value="Genomic_DNA"/>
</dbReference>
<evidence type="ECO:0000313" key="3">
    <source>
        <dbReference type="EMBL" id="RFS83454.1"/>
    </source>
</evidence>
<feature type="domain" description="Tox-PL" evidence="2">
    <location>
        <begin position="177"/>
        <end position="285"/>
    </location>
</feature>
<reference evidence="3 4" key="1">
    <citation type="submission" date="2018-08" db="EMBL/GenBank/DDBJ databases">
        <title>Actinomadura spongicola sp. nov., isolated from marine sponge Leucetta chagosensis.</title>
        <authorList>
            <person name="Li L."/>
            <person name="Lin H.W."/>
        </authorList>
    </citation>
    <scope>NUCLEOTIDE SEQUENCE [LARGE SCALE GENOMIC DNA]</scope>
    <source>
        <strain evidence="3 4">LHW52907</strain>
    </source>
</reference>
<feature type="compositionally biased region" description="Polar residues" evidence="1">
    <location>
        <begin position="91"/>
        <end position="112"/>
    </location>
</feature>
<dbReference type="Proteomes" id="UP000262882">
    <property type="component" value="Unassembled WGS sequence"/>
</dbReference>
<dbReference type="AlphaFoldDB" id="A0A372GDK3"/>
<dbReference type="InterPro" id="IPR028908">
    <property type="entry name" value="Tox-PL_dom"/>
</dbReference>
<protein>
    <recommendedName>
        <fullName evidence="2">Tox-PL domain-containing protein</fullName>
    </recommendedName>
</protein>
<proteinExistence type="predicted"/>
<name>A0A372GDK3_9ACTN</name>
<organism evidence="3 4">
    <name type="scientific">Actinomadura spongiicola</name>
    <dbReference type="NCBI Taxonomy" id="2303421"/>
    <lineage>
        <taxon>Bacteria</taxon>
        <taxon>Bacillati</taxon>
        <taxon>Actinomycetota</taxon>
        <taxon>Actinomycetes</taxon>
        <taxon>Streptosporangiales</taxon>
        <taxon>Thermomonosporaceae</taxon>
        <taxon>Actinomadura</taxon>
    </lineage>
</organism>
<feature type="region of interest" description="Disordered" evidence="1">
    <location>
        <begin position="1"/>
        <end position="118"/>
    </location>
</feature>
<keyword evidence="4" id="KW-1185">Reference proteome</keyword>
<dbReference type="Pfam" id="PF15644">
    <property type="entry name" value="Gln_amidase"/>
    <property type="match status" value="1"/>
</dbReference>
<sequence length="321" mass="33470">MDLSERRERSRSGARAPSTTSARAGEERANPALPGRPLGVSDMLALQRSAGNAAASQAVEGRRPGHGPGVTVQRAPTRPIGALPNFPRDYGTSNLAPPRPQDQQNLENTFPSSGGVYKQFPDPTTLGFSLVGGVSKALKKVSPHGSGGPAGSGSTAADWVKGINSQRDEPGDAYRRNCIDAARSFIASWSGNPTAAAPIAAGGVEADGPNRTKAWLGTEWKTDDHVAGSHEQVDGVWGAVATRLKGAGHGASSIVVFRRVESGNVHAVCGVNHKDKVVWIDPQIGRVSSEPMYNGQLFMTITLTPQGAPVDAPQHTLTGAP</sequence>
<feature type="region of interest" description="Disordered" evidence="1">
    <location>
        <begin position="138"/>
        <end position="157"/>
    </location>
</feature>
<evidence type="ECO:0000256" key="1">
    <source>
        <dbReference type="SAM" id="MobiDB-lite"/>
    </source>
</evidence>